<reference evidence="1 2" key="2">
    <citation type="journal article" date="2016" name="Genome Announc.">
        <title>Draft Genome Sequence of the N2-Fixing Cyanobacterium Nostoc piscinale CENA21, Isolated from the Brazilian Amazon Floodplain.</title>
        <authorList>
            <person name="Leao T."/>
            <person name="Guimaraes P.I."/>
            <person name="de Melo A.G."/>
            <person name="Ramos R.T."/>
            <person name="Leao P.N."/>
            <person name="Silva A."/>
            <person name="Fiore M.F."/>
            <person name="Schneider M.P."/>
        </authorList>
    </citation>
    <scope>NUCLEOTIDE SEQUENCE [LARGE SCALE GENOMIC DNA]</scope>
    <source>
        <strain evidence="1 2">CENA21</strain>
    </source>
</reference>
<dbReference type="EMBL" id="CP012036">
    <property type="protein sequence ID" value="ALF55419.1"/>
    <property type="molecule type" value="Genomic_DNA"/>
</dbReference>
<dbReference type="KEGG" id="npz:ACX27_25505"/>
<keyword evidence="2" id="KW-1185">Reference proteome</keyword>
<dbReference type="OrthoDB" id="488616at2"/>
<dbReference type="RefSeq" id="WP_062296557.1">
    <property type="nucleotide sequence ID" value="NZ_CP012036.1"/>
</dbReference>
<proteinExistence type="predicted"/>
<dbReference type="AlphaFoldDB" id="A0A0M4TXL0"/>
<gene>
    <name evidence="1" type="ORF">ACX27_25505</name>
</gene>
<reference evidence="2" key="1">
    <citation type="submission" date="2015-07" db="EMBL/GenBank/DDBJ databases">
        <title>Genome Of Nitrogen-Fixing Cyanobacterium Nostoc piscinale CENA21 From Solimoes/Amazon River Floodplain Sediments And Comparative Genomics To Uncover Biosynthetic Natural Products Potential.</title>
        <authorList>
            <person name="Leao T.F."/>
            <person name="Leao P.N."/>
            <person name="Guimaraes P.I."/>
            <person name="de Melo A.G.C."/>
            <person name="Ramos R.T.J."/>
            <person name="Silva A."/>
            <person name="Fiore M.F."/>
            <person name="Schneider M.P.C."/>
        </authorList>
    </citation>
    <scope>NUCLEOTIDE SEQUENCE [LARGE SCALE GENOMIC DNA]</scope>
    <source>
        <strain evidence="2">CENA21</strain>
    </source>
</reference>
<dbReference type="Proteomes" id="UP000062645">
    <property type="component" value="Chromosome"/>
</dbReference>
<name>A0A0M4TXL0_9NOSO</name>
<accession>A0A0M4TXL0</accession>
<dbReference type="PATRIC" id="fig|224013.5.peg.6116"/>
<sequence length="65" mass="7878">MNLLRIRIHHLIEQLGDEELQSVWESVHALHCDFYMLKAIQKVKRSQQPWDILTQEEAIQILMFY</sequence>
<dbReference type="STRING" id="224013.ACX27_25505"/>
<evidence type="ECO:0000313" key="2">
    <source>
        <dbReference type="Proteomes" id="UP000062645"/>
    </source>
</evidence>
<evidence type="ECO:0000313" key="1">
    <source>
        <dbReference type="EMBL" id="ALF55419.1"/>
    </source>
</evidence>
<organism evidence="1 2">
    <name type="scientific">Nostoc piscinale CENA21</name>
    <dbReference type="NCBI Taxonomy" id="224013"/>
    <lineage>
        <taxon>Bacteria</taxon>
        <taxon>Bacillati</taxon>
        <taxon>Cyanobacteriota</taxon>
        <taxon>Cyanophyceae</taxon>
        <taxon>Nostocales</taxon>
        <taxon>Nostocaceae</taxon>
        <taxon>Nostoc</taxon>
    </lineage>
</organism>
<protein>
    <submittedName>
        <fullName evidence="1">Uncharacterized protein</fullName>
    </submittedName>
</protein>